<dbReference type="Proteomes" id="UP000186456">
    <property type="component" value="Unassembled WGS sequence"/>
</dbReference>
<protein>
    <submittedName>
        <fullName evidence="1">Uncharacterized protein</fullName>
    </submittedName>
</protein>
<sequence>MAGNGSRSGPKVRERTINFYEIVKYVNFSTNERMIHADWQEILEALASVPLRERVWEGPEKTLIGEVMRVDGQNHLKLMLVRDQDSWLDVYNSQKDTVGELQLEDSAQLLETSIVAFLPYGNVIGLIQGSTTAPTPGGFAQWLNGLKILADGFTVDTEPMVSREIQNLINQSAELDRISVKVHTNRADALEKRGSKLSSVLRAVKEEYGSMVVTVILQPGRAKDMAAGRAAVREEAKVIAEASDNNEVRSATGRLVYIEADDKRHGVDVDFAKQKITAKRHISTTSEDGSPIRNESAVRAIVEVALEHEAELRKIVEA</sequence>
<name>A0A1H0Q4F0_MICTS</name>
<dbReference type="EMBL" id="FNJN01000004">
    <property type="protein sequence ID" value="SDP11905.1"/>
    <property type="molecule type" value="Genomic_DNA"/>
</dbReference>
<proteinExistence type="predicted"/>
<gene>
    <name evidence="1" type="ORF">SAMN04487788_2190</name>
</gene>
<evidence type="ECO:0000313" key="1">
    <source>
        <dbReference type="EMBL" id="SDP11905.1"/>
    </source>
</evidence>
<dbReference type="AlphaFoldDB" id="A0A1H0Q4F0"/>
<dbReference type="RefSeq" id="WP_143017905.1">
    <property type="nucleotide sequence ID" value="NZ_FNJN01000004.1"/>
</dbReference>
<accession>A0A1H0Q4F0</accession>
<reference evidence="1 2" key="1">
    <citation type="submission" date="2016-10" db="EMBL/GenBank/DDBJ databases">
        <authorList>
            <person name="de Groot N.N."/>
        </authorList>
    </citation>
    <scope>NUCLEOTIDE SEQUENCE [LARGE SCALE GENOMIC DNA]</scope>
    <source>
        <strain evidence="1 2">StLB037</strain>
    </source>
</reference>
<evidence type="ECO:0000313" key="2">
    <source>
        <dbReference type="Proteomes" id="UP000186456"/>
    </source>
</evidence>
<organism evidence="1 2">
    <name type="scientific">Microbacterium testaceum (strain StLB037)</name>
    <dbReference type="NCBI Taxonomy" id="979556"/>
    <lineage>
        <taxon>Bacteria</taxon>
        <taxon>Bacillati</taxon>
        <taxon>Actinomycetota</taxon>
        <taxon>Actinomycetes</taxon>
        <taxon>Micrococcales</taxon>
        <taxon>Microbacteriaceae</taxon>
        <taxon>Microbacterium</taxon>
    </lineage>
</organism>